<gene>
    <name evidence="2" type="ORF">CC78DRAFT_53458</name>
</gene>
<feature type="region of interest" description="Disordered" evidence="1">
    <location>
        <begin position="1"/>
        <end position="20"/>
    </location>
</feature>
<dbReference type="AlphaFoldDB" id="A0A9P4K0A5"/>
<evidence type="ECO:0000313" key="2">
    <source>
        <dbReference type="EMBL" id="KAF2259756.1"/>
    </source>
</evidence>
<evidence type="ECO:0000313" key="3">
    <source>
        <dbReference type="Proteomes" id="UP000800093"/>
    </source>
</evidence>
<name>A0A9P4K0A5_9PLEO</name>
<dbReference type="Proteomes" id="UP000800093">
    <property type="component" value="Unassembled WGS sequence"/>
</dbReference>
<accession>A0A9P4K0A5</accession>
<sequence length="380" mass="43370">MENSNHCCINTSNDDDSQKSSVTSIVPRLFDLPGEILINILEQAIGPFTRPEQHLQTRNREGKPHAESLVTFSSYNCLDENGNDVIFTHLAASKDPFIKHHLSALLHRSWKLFYRIEDFYYVHASTYRTNTYTTPAPAHISTRPGTPVAPLQTTSYHGLTKIHLDMPMEHYFALFRVTVPPFSSTYWTETSNLHFSLGAGSLLVHTQRLVLDFSDRYDRDNFWYSIDVLVWEDPEPTWRSNTCLRGVVVDWILSYAWHYGLLQHIGTIELEGEIQMWVREKWEGIFGRHGAEAFVVGREDIESIETRGLESASQSEVPWNRIEHYPPTCICKVPCETLVGRNLLIEEGWDTGLEGGVASPVGSWYLAAGVEEPCYAGFWD</sequence>
<keyword evidence="3" id="KW-1185">Reference proteome</keyword>
<protein>
    <submittedName>
        <fullName evidence="2">Uncharacterized protein</fullName>
    </submittedName>
</protein>
<comment type="caution">
    <text evidence="2">The sequence shown here is derived from an EMBL/GenBank/DDBJ whole genome shotgun (WGS) entry which is preliminary data.</text>
</comment>
<organism evidence="2 3">
    <name type="scientific">Lojkania enalia</name>
    <dbReference type="NCBI Taxonomy" id="147567"/>
    <lineage>
        <taxon>Eukaryota</taxon>
        <taxon>Fungi</taxon>
        <taxon>Dikarya</taxon>
        <taxon>Ascomycota</taxon>
        <taxon>Pezizomycotina</taxon>
        <taxon>Dothideomycetes</taxon>
        <taxon>Pleosporomycetidae</taxon>
        <taxon>Pleosporales</taxon>
        <taxon>Pleosporales incertae sedis</taxon>
        <taxon>Lojkania</taxon>
    </lineage>
</organism>
<proteinExistence type="predicted"/>
<dbReference type="OrthoDB" id="3797798at2759"/>
<feature type="compositionally biased region" description="Polar residues" evidence="1">
    <location>
        <begin position="1"/>
        <end position="12"/>
    </location>
</feature>
<dbReference type="EMBL" id="ML986699">
    <property type="protein sequence ID" value="KAF2259756.1"/>
    <property type="molecule type" value="Genomic_DNA"/>
</dbReference>
<reference evidence="3" key="1">
    <citation type="journal article" date="2020" name="Stud. Mycol.">
        <title>101 Dothideomycetes genomes: A test case for predicting lifestyles and emergence of pathogens.</title>
        <authorList>
            <person name="Haridas S."/>
            <person name="Albert R."/>
            <person name="Binder M."/>
            <person name="Bloem J."/>
            <person name="LaButti K."/>
            <person name="Salamov A."/>
            <person name="Andreopoulos B."/>
            <person name="Baker S."/>
            <person name="Barry K."/>
            <person name="Bills G."/>
            <person name="Bluhm B."/>
            <person name="Cannon C."/>
            <person name="Castanera R."/>
            <person name="Culley D."/>
            <person name="Daum C."/>
            <person name="Ezra D."/>
            <person name="Gonzalez J."/>
            <person name="Henrissat B."/>
            <person name="Kuo A."/>
            <person name="Liang C."/>
            <person name="Lipzen A."/>
            <person name="Lutzoni F."/>
            <person name="Magnuson J."/>
            <person name="Mondo S."/>
            <person name="Nolan M."/>
            <person name="Ohm R."/>
            <person name="Pangilinan J."/>
            <person name="Park H.-J."/>
            <person name="Ramirez L."/>
            <person name="Alfaro M."/>
            <person name="Sun H."/>
            <person name="Tritt A."/>
            <person name="Yoshinaga Y."/>
            <person name="Zwiers L.-H."/>
            <person name="Turgeon B."/>
            <person name="Goodwin S."/>
            <person name="Spatafora J."/>
            <person name="Crous P."/>
            <person name="Grigoriev I."/>
        </authorList>
    </citation>
    <scope>NUCLEOTIDE SEQUENCE [LARGE SCALE GENOMIC DNA]</scope>
    <source>
        <strain evidence="3">CBS 304.66</strain>
    </source>
</reference>
<evidence type="ECO:0000256" key="1">
    <source>
        <dbReference type="SAM" id="MobiDB-lite"/>
    </source>
</evidence>